<dbReference type="NCBIfam" id="NF033517">
    <property type="entry name" value="transpos_IS66"/>
    <property type="match status" value="1"/>
</dbReference>
<dbReference type="InterPro" id="IPR024463">
    <property type="entry name" value="Transposase_TnpC_homeodom"/>
</dbReference>
<dbReference type="EMBL" id="CP002271">
    <property type="protein sequence ID" value="ADO71891.1"/>
    <property type="molecule type" value="Genomic_DNA"/>
</dbReference>
<dbReference type="EMBL" id="CP002271">
    <property type="protein sequence ID" value="ADO73162.1"/>
    <property type="molecule type" value="Genomic_DNA"/>
</dbReference>
<dbReference type="STRING" id="378806.STAUR_2394"/>
<dbReference type="Proteomes" id="UP000001351">
    <property type="component" value="Chromosome"/>
</dbReference>
<dbReference type="KEGG" id="sur:STAUR_7375"/>
<dbReference type="KEGG" id="sur:STAUR_4107"/>
<name>E3FEH5_STIAD</name>
<dbReference type="eggNOG" id="COG4974">
    <property type="taxonomic scope" value="Bacteria"/>
</dbReference>
<gene>
    <name evidence="5" type="ordered locus">STAUR_2394</name>
    <name evidence="6" type="ordered locus">STAUR_4107</name>
    <name evidence="7" type="ordered locus">STAUR_5391</name>
    <name evidence="8" type="ordered locus">STAUR_5504</name>
    <name evidence="9" type="ordered locus">STAUR_5507</name>
    <name evidence="10" type="ordered locus">STAUR_7375</name>
</gene>
<protein>
    <submittedName>
        <fullName evidence="10">Transposase, IS66 family</fullName>
    </submittedName>
</protein>
<dbReference type="HOGENOM" id="CLU_023034_0_1_7"/>
<dbReference type="KEGG" id="sur:STAUR_5504"/>
<dbReference type="AlphaFoldDB" id="E3FEH5"/>
<accession>E3FEH5</accession>
<evidence type="ECO:0000259" key="3">
    <source>
        <dbReference type="Pfam" id="PF13005"/>
    </source>
</evidence>
<dbReference type="EMBL" id="CP002271">
    <property type="protein sequence ID" value="ADO70198.1"/>
    <property type="molecule type" value="Genomic_DNA"/>
</dbReference>
<evidence type="ECO:0000313" key="9">
    <source>
        <dbReference type="EMBL" id="ADO73277.1"/>
    </source>
</evidence>
<evidence type="ECO:0000313" key="10">
    <source>
        <dbReference type="EMBL" id="ADO75131.1"/>
    </source>
</evidence>
<dbReference type="PANTHER" id="PTHR33678">
    <property type="entry name" value="BLL1576 PROTEIN"/>
    <property type="match status" value="1"/>
</dbReference>
<dbReference type="EMBL" id="CP002271">
    <property type="protein sequence ID" value="ADO73277.1"/>
    <property type="molecule type" value="Genomic_DNA"/>
</dbReference>
<evidence type="ECO:0000313" key="11">
    <source>
        <dbReference type="Proteomes" id="UP000001351"/>
    </source>
</evidence>
<sequence>MSRPTTVQEQGAGPEPRPEPPGEASDMEAVRAYMRQLLEEGRGEEAIELLLGLLGRLREEHSSTAMRLKEALRQLYGRRSEKTPASSLQLLLSLLTQPPPGPPEADSGAQAPAAAPAAPPEQAPKKPPRRVLARGAKALPAHLERREVQVEPSAEECTCPECGQPRKSIGQEVSQRLELEPARFYVRVEKRPKLACARCKEGVVAAPAGETPLPGALPGPGLLAQLLVGKYRDGLPVHRQQAIFDKRYGVKLPPSTLGDWVAGASDLLVPLVALLKRRTLSDFLLHTDDTGVRVLDKEDARGVKRGHLWPYIGQGGNLFVEYTPDWSSQGPQAVLANFQGYLVVDGYKGYQALFGHASPRTEVGCWMHARRGFERAHLAGDARGSTVLALVQKLYAVERQATQASLSCQARLALRLEKSAPVCLELFGLLTDWAPHVPPKTPLGKAIAYALHRSVPLGRFLEDGRVPLDNGEAERLIKLIVLGRKNWLFLGSDAAGHRAAAVYSLVLSCYRLEMDPWAYFRDVLPKLGDTLFPASRIAELLPEAWAQQPAQQR</sequence>
<dbReference type="PANTHER" id="PTHR33678:SF1">
    <property type="entry name" value="BLL1576 PROTEIN"/>
    <property type="match status" value="1"/>
</dbReference>
<reference evidence="10 11" key="1">
    <citation type="journal article" date="2011" name="Mol. Biol. Evol.">
        <title>Comparative genomic analysis of fruiting body formation in Myxococcales.</title>
        <authorList>
            <person name="Huntley S."/>
            <person name="Hamann N."/>
            <person name="Wegener-Feldbrugge S."/>
            <person name="Treuner-Lange A."/>
            <person name="Kube M."/>
            <person name="Reinhardt R."/>
            <person name="Klages S."/>
            <person name="Muller R."/>
            <person name="Ronning C.M."/>
            <person name="Nierman W.C."/>
            <person name="Sogaard-Andersen L."/>
        </authorList>
    </citation>
    <scope>NUCLEOTIDE SEQUENCE [LARGE SCALE GENOMIC DNA]</scope>
    <source>
        <strain evidence="10 11">DW4/3-1</strain>
    </source>
</reference>
<dbReference type="EMBL" id="CP002271">
    <property type="protein sequence ID" value="ADO73274.1"/>
    <property type="molecule type" value="Genomic_DNA"/>
</dbReference>
<dbReference type="Pfam" id="PF13005">
    <property type="entry name" value="zf-IS66"/>
    <property type="match status" value="1"/>
</dbReference>
<proteinExistence type="predicted"/>
<dbReference type="RefSeq" id="WP_013375203.1">
    <property type="nucleotide sequence ID" value="NC_014623.1"/>
</dbReference>
<dbReference type="InterPro" id="IPR004291">
    <property type="entry name" value="Transposase_IS66_central"/>
</dbReference>
<dbReference type="InterPro" id="IPR024474">
    <property type="entry name" value="Znf_dom_IS66"/>
</dbReference>
<evidence type="ECO:0000313" key="8">
    <source>
        <dbReference type="EMBL" id="ADO73274.1"/>
    </source>
</evidence>
<evidence type="ECO:0000313" key="6">
    <source>
        <dbReference type="EMBL" id="ADO71891.1"/>
    </source>
</evidence>
<feature type="region of interest" description="Disordered" evidence="1">
    <location>
        <begin position="94"/>
        <end position="131"/>
    </location>
</feature>
<feature type="region of interest" description="Disordered" evidence="1">
    <location>
        <begin position="1"/>
        <end position="26"/>
    </location>
</feature>
<dbReference type="KEGG" id="sur:STAUR_5507"/>
<dbReference type="EMBL" id="CP002271">
    <property type="protein sequence ID" value="ADO75131.1"/>
    <property type="molecule type" value="Genomic_DNA"/>
</dbReference>
<evidence type="ECO:0000313" key="7">
    <source>
        <dbReference type="EMBL" id="ADO73162.1"/>
    </source>
</evidence>
<feature type="domain" description="Transposase IS66 central" evidence="2">
    <location>
        <begin position="216"/>
        <end position="497"/>
    </location>
</feature>
<dbReference type="InterPro" id="IPR052344">
    <property type="entry name" value="Transposase-related"/>
</dbReference>
<evidence type="ECO:0000256" key="1">
    <source>
        <dbReference type="SAM" id="MobiDB-lite"/>
    </source>
</evidence>
<feature type="domain" description="Transposase TnpC homeodomain" evidence="4">
    <location>
        <begin position="67"/>
        <end position="148"/>
    </location>
</feature>
<evidence type="ECO:0000259" key="2">
    <source>
        <dbReference type="Pfam" id="PF03050"/>
    </source>
</evidence>
<evidence type="ECO:0000313" key="5">
    <source>
        <dbReference type="EMBL" id="ADO70198.1"/>
    </source>
</evidence>
<feature type="domain" description="Transposase IS66 zinc-finger binding" evidence="3">
    <location>
        <begin position="156"/>
        <end position="199"/>
    </location>
</feature>
<dbReference type="KEGG" id="sur:STAUR_5391"/>
<dbReference type="Pfam" id="PF13007">
    <property type="entry name" value="LZ_Tnp_IS66"/>
    <property type="match status" value="1"/>
</dbReference>
<keyword evidence="11" id="KW-1185">Reference proteome</keyword>
<dbReference type="KEGG" id="sur:STAUR_2394"/>
<dbReference type="OrthoDB" id="9800877at2"/>
<organism evidence="10 11">
    <name type="scientific">Stigmatella aurantiaca (strain DW4/3-1)</name>
    <dbReference type="NCBI Taxonomy" id="378806"/>
    <lineage>
        <taxon>Bacteria</taxon>
        <taxon>Pseudomonadati</taxon>
        <taxon>Myxococcota</taxon>
        <taxon>Myxococcia</taxon>
        <taxon>Myxococcales</taxon>
        <taxon>Cystobacterineae</taxon>
        <taxon>Archangiaceae</taxon>
        <taxon>Stigmatella</taxon>
    </lineage>
</organism>
<evidence type="ECO:0000259" key="4">
    <source>
        <dbReference type="Pfam" id="PF13007"/>
    </source>
</evidence>
<dbReference type="Pfam" id="PF03050">
    <property type="entry name" value="DDE_Tnp_IS66"/>
    <property type="match status" value="1"/>
</dbReference>